<feature type="compositionally biased region" description="Acidic residues" evidence="1">
    <location>
        <begin position="16"/>
        <end position="25"/>
    </location>
</feature>
<sequence>MGHSPHGRRLRHMEFDDNDDEDEGGDEGREFSHQGGTELDREIEFIIRRRNSASILQLLRSIRAGMVSEYESEDRDRDRDGDRDRNRDRDGEGDQAIMINPFNQTMIIRGSNYSPSPNLNNIGSIGDYFVGPGLDLLLQHLAENDPHRIDAPHLRPLRRTCSALCVWMILRLVQKQGKCHVSISSTPGVYFPGWSFIALVLFAGINCRQLSPSLTLVGP</sequence>
<evidence type="ECO:0000313" key="2">
    <source>
        <dbReference type="EMBL" id="KAK4762659.1"/>
    </source>
</evidence>
<evidence type="ECO:0000313" key="3">
    <source>
        <dbReference type="Proteomes" id="UP001346149"/>
    </source>
</evidence>
<feature type="compositionally biased region" description="Basic and acidic residues" evidence="1">
    <location>
        <begin position="26"/>
        <end position="36"/>
    </location>
</feature>
<dbReference type="AlphaFoldDB" id="A0AAN7KCU8"/>
<accession>A0AAN7KCU8</accession>
<feature type="compositionally biased region" description="Basic and acidic residues" evidence="1">
    <location>
        <begin position="74"/>
        <end position="92"/>
    </location>
</feature>
<name>A0AAN7KCU8_TRANT</name>
<dbReference type="Proteomes" id="UP001346149">
    <property type="component" value="Unassembled WGS sequence"/>
</dbReference>
<feature type="region of interest" description="Disordered" evidence="1">
    <location>
        <begin position="1"/>
        <end position="36"/>
    </location>
</feature>
<gene>
    <name evidence="2" type="ORF">SAY86_008427</name>
</gene>
<feature type="compositionally biased region" description="Basic residues" evidence="1">
    <location>
        <begin position="1"/>
        <end position="11"/>
    </location>
</feature>
<comment type="caution">
    <text evidence="2">The sequence shown here is derived from an EMBL/GenBank/DDBJ whole genome shotgun (WGS) entry which is preliminary data.</text>
</comment>
<reference evidence="2 3" key="1">
    <citation type="journal article" date="2023" name="Hortic Res">
        <title>Pangenome of water caltrop reveals structural variations and asymmetric subgenome divergence after allopolyploidization.</title>
        <authorList>
            <person name="Zhang X."/>
            <person name="Chen Y."/>
            <person name="Wang L."/>
            <person name="Yuan Y."/>
            <person name="Fang M."/>
            <person name="Shi L."/>
            <person name="Lu R."/>
            <person name="Comes H.P."/>
            <person name="Ma Y."/>
            <person name="Chen Y."/>
            <person name="Huang G."/>
            <person name="Zhou Y."/>
            <person name="Zheng Z."/>
            <person name="Qiu Y."/>
        </authorList>
    </citation>
    <scope>NUCLEOTIDE SEQUENCE [LARGE SCALE GENOMIC DNA]</scope>
    <source>
        <strain evidence="2">F231</strain>
    </source>
</reference>
<dbReference type="EMBL" id="JAXQNO010000024">
    <property type="protein sequence ID" value="KAK4762659.1"/>
    <property type="molecule type" value="Genomic_DNA"/>
</dbReference>
<organism evidence="2 3">
    <name type="scientific">Trapa natans</name>
    <name type="common">Water chestnut</name>
    <dbReference type="NCBI Taxonomy" id="22666"/>
    <lineage>
        <taxon>Eukaryota</taxon>
        <taxon>Viridiplantae</taxon>
        <taxon>Streptophyta</taxon>
        <taxon>Embryophyta</taxon>
        <taxon>Tracheophyta</taxon>
        <taxon>Spermatophyta</taxon>
        <taxon>Magnoliopsida</taxon>
        <taxon>eudicotyledons</taxon>
        <taxon>Gunneridae</taxon>
        <taxon>Pentapetalae</taxon>
        <taxon>rosids</taxon>
        <taxon>malvids</taxon>
        <taxon>Myrtales</taxon>
        <taxon>Lythraceae</taxon>
        <taxon>Trapa</taxon>
    </lineage>
</organism>
<keyword evidence="3" id="KW-1185">Reference proteome</keyword>
<feature type="region of interest" description="Disordered" evidence="1">
    <location>
        <begin position="69"/>
        <end position="96"/>
    </location>
</feature>
<protein>
    <submittedName>
        <fullName evidence="2">Uncharacterized protein</fullName>
    </submittedName>
</protein>
<evidence type="ECO:0000256" key="1">
    <source>
        <dbReference type="SAM" id="MobiDB-lite"/>
    </source>
</evidence>
<proteinExistence type="predicted"/>